<protein>
    <submittedName>
        <fullName evidence="2">Uncharacterized protein</fullName>
    </submittedName>
</protein>
<organism evidence="2 3">
    <name type="scientific">Metschnikowia aff. pulcherrima</name>
    <dbReference type="NCBI Taxonomy" id="2163413"/>
    <lineage>
        <taxon>Eukaryota</taxon>
        <taxon>Fungi</taxon>
        <taxon>Dikarya</taxon>
        <taxon>Ascomycota</taxon>
        <taxon>Saccharomycotina</taxon>
        <taxon>Pichiomycetes</taxon>
        <taxon>Metschnikowiaceae</taxon>
        <taxon>Metschnikowia</taxon>
    </lineage>
</organism>
<dbReference type="STRING" id="2163413.A0A4P6XJN9"/>
<evidence type="ECO:0000256" key="1">
    <source>
        <dbReference type="SAM" id="MobiDB-lite"/>
    </source>
</evidence>
<feature type="region of interest" description="Disordered" evidence="1">
    <location>
        <begin position="64"/>
        <end position="83"/>
    </location>
</feature>
<accession>A0A4P6XJN9</accession>
<proteinExistence type="predicted"/>
<reference evidence="3" key="1">
    <citation type="submission" date="2019-03" db="EMBL/GenBank/DDBJ databases">
        <title>Snf2 controls pulcherriminic acid biosynthesis and connects pigmentation and antifungal activity of the yeast Metschnikowia pulcherrima.</title>
        <authorList>
            <person name="Gore-Lloyd D."/>
            <person name="Sumann I."/>
            <person name="Brachmann A.O."/>
            <person name="Schneeberger K."/>
            <person name="Ortiz-Merino R.A."/>
            <person name="Moreno-Beltran M."/>
            <person name="Schlaefli M."/>
            <person name="Kirner P."/>
            <person name="Santos Kron A."/>
            <person name="Wolfe K.H."/>
            <person name="Piel J."/>
            <person name="Ahrens C.H."/>
            <person name="Henk D."/>
            <person name="Freimoser F.M."/>
        </authorList>
    </citation>
    <scope>NUCLEOTIDE SEQUENCE [LARGE SCALE GENOMIC DNA]</scope>
    <source>
        <strain evidence="3">APC 1.2</strain>
    </source>
</reference>
<evidence type="ECO:0000313" key="3">
    <source>
        <dbReference type="Proteomes" id="UP000292447"/>
    </source>
</evidence>
<dbReference type="Proteomes" id="UP000292447">
    <property type="component" value="Chromosome II"/>
</dbReference>
<sequence length="574" mass="64672">MSDETCAFCLGGTTEVPPFGSLKDAQDMIYPCSTCSLVTHRKCLVDWFNTLPYAQISRELSDLPLERGEHGGNGNNLGDFDPQMEPAHEDDESVEVVENGGENNDNVFDLSLRSRWFTVLGQYSSHSASSRAENRHEHHDDTRNTGFVRLLAACPQCKSPITFQIKNLRLMGLHRVLRNTVSDTVQYSGILLGLSGAATGVLTMGYVGLARCGVAMIDAIVPTTLISPLFNRVGLNHANKLLALLVNGATPYSITSQLKFNHIPLLPVMLYRMRYLLILECLFRKQPRILATEWIGEALICNYISSLGNHTLVRQLYKNARELLAKPGTAKLLHMGLLFRSIDWWHPAVMVGATIPARWFYDLAYRCTVNKLHFNLNTTVSPRDIANTMNPQDFSRLETLELQLASMRYSISQRMARARKTAYFGLPREMARLVRGHTLLKYIRLKVLHWFYTSKACLQHDYSSMTLYRLAILTGFTTVLWPFVSADLGKLVFEAVILRLPSLAHIEKDKLMFLSNLLAMALVAFLKDFVNLLLCYAKAGQVTELTVLTQRDSSPSLRQRSTENVPHFPGAYIH</sequence>
<dbReference type="EMBL" id="CP034457">
    <property type="protein sequence ID" value="QBM87507.1"/>
    <property type="molecule type" value="Genomic_DNA"/>
</dbReference>
<dbReference type="AlphaFoldDB" id="A0A4P6XJN9"/>
<gene>
    <name evidence="2" type="ORF">METSCH_B07100</name>
</gene>
<keyword evidence="3" id="KW-1185">Reference proteome</keyword>
<evidence type="ECO:0000313" key="2">
    <source>
        <dbReference type="EMBL" id="QBM87507.1"/>
    </source>
</evidence>
<name>A0A4P6XJN9_9ASCO</name>